<dbReference type="Gene3D" id="1.10.10.10">
    <property type="entry name" value="Winged helix-like DNA-binding domain superfamily/Winged helix DNA-binding domain"/>
    <property type="match status" value="1"/>
</dbReference>
<dbReference type="AlphaFoldDB" id="A0ABD6FHH8"/>
<dbReference type="EMBL" id="QGUI02000143">
    <property type="protein sequence ID" value="MFO7192913.1"/>
    <property type="molecule type" value="Genomic_DNA"/>
</dbReference>
<dbReference type="Pfam" id="PF09339">
    <property type="entry name" value="HTH_IclR"/>
    <property type="match status" value="1"/>
</dbReference>
<proteinExistence type="predicted"/>
<reference evidence="3 4" key="1">
    <citation type="journal article" date="2021" name="BMC Genomics">
        <title>Genome-resolved metagenome and metatranscriptome analyses of thermophilic composting reveal key bacterial players and their metabolic interactions.</title>
        <authorList>
            <person name="Braga L.P.P."/>
            <person name="Pereira R.V."/>
            <person name="Martins L.F."/>
            <person name="Moura L.M.S."/>
            <person name="Sanchez F.B."/>
            <person name="Patane J.S.L."/>
            <person name="da Silva A.M."/>
            <person name="Setubal J.C."/>
        </authorList>
    </citation>
    <scope>NUCLEOTIDE SEQUENCE [LARGE SCALE GENOMIC DNA]</scope>
    <source>
        <strain evidence="3">ZC4RG45</strain>
    </source>
</reference>
<name>A0ABD6FHH8_9PSEU</name>
<feature type="domain" description="HTH iclR-type" evidence="2">
    <location>
        <begin position="23"/>
        <end position="66"/>
    </location>
</feature>
<evidence type="ECO:0000256" key="1">
    <source>
        <dbReference type="SAM" id="MobiDB-lite"/>
    </source>
</evidence>
<organism evidence="3 4">
    <name type="scientific">Thermocrispum agreste</name>
    <dbReference type="NCBI Taxonomy" id="37925"/>
    <lineage>
        <taxon>Bacteria</taxon>
        <taxon>Bacillati</taxon>
        <taxon>Actinomycetota</taxon>
        <taxon>Actinomycetes</taxon>
        <taxon>Pseudonocardiales</taxon>
        <taxon>Pseudonocardiaceae</taxon>
        <taxon>Thermocrispum</taxon>
    </lineage>
</organism>
<feature type="region of interest" description="Disordered" evidence="1">
    <location>
        <begin position="108"/>
        <end position="131"/>
    </location>
</feature>
<sequence length="216" mass="22731">MKIHRRVGPRTAAEQPLPAGQAKLLSALDSLPGPATLAELAEASGLHPNTVRFHLEPLLECGAVVRTTEPGRGRGRPAHRYVASGARPGPAAEITGLAIALAGAVRRASDTPAEDARQAGRDWGRRLAEQPARRKDVSSVLDRMGFGPEADEADEGTLRLTRCPLLAAAREAPDVVCGVHQGLVEGLLHRAGADTGVELEPFAEVGACRLRIGDHP</sequence>
<feature type="compositionally biased region" description="Basic and acidic residues" evidence="1">
    <location>
        <begin position="114"/>
        <end position="131"/>
    </location>
</feature>
<accession>A0ABD6FHH8</accession>
<evidence type="ECO:0000259" key="2">
    <source>
        <dbReference type="Pfam" id="PF09339"/>
    </source>
</evidence>
<dbReference type="InterPro" id="IPR036390">
    <property type="entry name" value="WH_DNA-bd_sf"/>
</dbReference>
<gene>
    <name evidence="3" type="ORF">DIU77_011785</name>
</gene>
<evidence type="ECO:0000313" key="4">
    <source>
        <dbReference type="Proteomes" id="UP000249324"/>
    </source>
</evidence>
<evidence type="ECO:0000313" key="3">
    <source>
        <dbReference type="EMBL" id="MFO7192913.1"/>
    </source>
</evidence>
<dbReference type="InterPro" id="IPR005471">
    <property type="entry name" value="Tscrpt_reg_IclR_N"/>
</dbReference>
<dbReference type="Proteomes" id="UP000249324">
    <property type="component" value="Unassembled WGS sequence"/>
</dbReference>
<dbReference type="SUPFAM" id="SSF46785">
    <property type="entry name" value="Winged helix' DNA-binding domain"/>
    <property type="match status" value="1"/>
</dbReference>
<comment type="caution">
    <text evidence="3">The sequence shown here is derived from an EMBL/GenBank/DDBJ whole genome shotgun (WGS) entry which is preliminary data.</text>
</comment>
<protein>
    <submittedName>
        <fullName evidence="3">Helix-turn-helix domain-containing protein</fullName>
    </submittedName>
</protein>
<dbReference type="InterPro" id="IPR036388">
    <property type="entry name" value="WH-like_DNA-bd_sf"/>
</dbReference>